<dbReference type="AlphaFoldDB" id="A0A7X0P8L1"/>
<dbReference type="Proteomes" id="UP000565579">
    <property type="component" value="Unassembled WGS sequence"/>
</dbReference>
<organism evidence="1 2">
    <name type="scientific">Nonomuraea rubra</name>
    <dbReference type="NCBI Taxonomy" id="46180"/>
    <lineage>
        <taxon>Bacteria</taxon>
        <taxon>Bacillati</taxon>
        <taxon>Actinomycetota</taxon>
        <taxon>Actinomycetes</taxon>
        <taxon>Streptosporangiales</taxon>
        <taxon>Streptosporangiaceae</taxon>
        <taxon>Nonomuraea</taxon>
    </lineage>
</organism>
<reference evidence="1 2" key="1">
    <citation type="submission" date="2020-08" db="EMBL/GenBank/DDBJ databases">
        <title>Sequencing the genomes of 1000 actinobacteria strains.</title>
        <authorList>
            <person name="Klenk H.-P."/>
        </authorList>
    </citation>
    <scope>NUCLEOTIDE SEQUENCE [LARGE SCALE GENOMIC DNA]</scope>
    <source>
        <strain evidence="1 2">DSM 43768</strain>
    </source>
</reference>
<dbReference type="RefSeq" id="WP_185112900.1">
    <property type="nucleotide sequence ID" value="NZ_JACHMI010000002.1"/>
</dbReference>
<sequence length="320" mass="35818">MPLATVSRELHHHFGTDIRPITLATLNRVDLLPTYLQAGADVHGSHSLFYWLRARGRGHVVSRDNAAMGLSWRDDVERLIAIRPVGPLDAVMRLLDDVARVAHDRAEQPLVVRYCSPAVAEHLRTRGWTEMNGPWHADAPADDETHPEVIVTAPAVELPGGRKYKPLREAVFRHASRYHYTAQPTPLGIGETALIHADAARADGYDLHELGFNDAVTASLISLHHDRLTYHYLTRRDRLAAFAITADITGIAHGYYLAARSEPRLVTYFLWLIYLQQRRAGASALNLGGSETASLFEFKKHTFPDHIQQRTCLLQSPSAR</sequence>
<keyword evidence="2" id="KW-1185">Reference proteome</keyword>
<gene>
    <name evidence="1" type="ORF">HD593_012208</name>
</gene>
<accession>A0A7X0P8L1</accession>
<name>A0A7X0P8L1_9ACTN</name>
<evidence type="ECO:0000313" key="1">
    <source>
        <dbReference type="EMBL" id="MBB6557318.1"/>
    </source>
</evidence>
<comment type="caution">
    <text evidence="1">The sequence shown here is derived from an EMBL/GenBank/DDBJ whole genome shotgun (WGS) entry which is preliminary data.</text>
</comment>
<dbReference type="EMBL" id="JACHMI010000002">
    <property type="protein sequence ID" value="MBB6557318.1"/>
    <property type="molecule type" value="Genomic_DNA"/>
</dbReference>
<evidence type="ECO:0000313" key="2">
    <source>
        <dbReference type="Proteomes" id="UP000565579"/>
    </source>
</evidence>
<proteinExistence type="predicted"/>
<protein>
    <submittedName>
        <fullName evidence="1">Uncharacterized protein</fullName>
    </submittedName>
</protein>